<dbReference type="SUPFAM" id="SSF111369">
    <property type="entry name" value="HlyD-like secretion proteins"/>
    <property type="match status" value="1"/>
</dbReference>
<dbReference type="Gene3D" id="2.40.30.170">
    <property type="match status" value="1"/>
</dbReference>
<feature type="domain" description="Multidrug resistance protein MdtA-like C-terminal permuted SH3" evidence="6">
    <location>
        <begin position="287"/>
        <end position="347"/>
    </location>
</feature>
<evidence type="ECO:0000256" key="2">
    <source>
        <dbReference type="ARBA" id="ARBA00009477"/>
    </source>
</evidence>
<feature type="domain" description="Multidrug resistance protein MdtA-like barrel-sandwich hybrid" evidence="4">
    <location>
        <begin position="64"/>
        <end position="189"/>
    </location>
</feature>
<organism evidence="7 8">
    <name type="scientific">Neotamlana laminarinivorans</name>
    <dbReference type="NCBI Taxonomy" id="2883124"/>
    <lineage>
        <taxon>Bacteria</taxon>
        <taxon>Pseudomonadati</taxon>
        <taxon>Bacteroidota</taxon>
        <taxon>Flavobacteriia</taxon>
        <taxon>Flavobacteriales</taxon>
        <taxon>Flavobacteriaceae</taxon>
        <taxon>Neotamlana</taxon>
    </lineage>
</organism>
<comment type="caution">
    <text evidence="7">The sequence shown here is derived from an EMBL/GenBank/DDBJ whole genome shotgun (WGS) entry which is preliminary data.</text>
</comment>
<dbReference type="GO" id="GO:0030313">
    <property type="term" value="C:cell envelope"/>
    <property type="evidence" value="ECO:0007669"/>
    <property type="project" value="UniProtKB-SubCell"/>
</dbReference>
<dbReference type="Pfam" id="PF25944">
    <property type="entry name" value="Beta-barrel_RND"/>
    <property type="match status" value="1"/>
</dbReference>
<dbReference type="PANTHER" id="PTHR30158">
    <property type="entry name" value="ACRA/E-RELATED COMPONENT OF DRUG EFFLUX TRANSPORTER"/>
    <property type="match status" value="1"/>
</dbReference>
<evidence type="ECO:0000256" key="1">
    <source>
        <dbReference type="ARBA" id="ARBA00004196"/>
    </source>
</evidence>
<dbReference type="NCBIfam" id="TIGR01730">
    <property type="entry name" value="RND_mfp"/>
    <property type="match status" value="1"/>
</dbReference>
<dbReference type="InterPro" id="IPR006143">
    <property type="entry name" value="RND_pump_MFP"/>
</dbReference>
<dbReference type="RefSeq" id="WP_226541587.1">
    <property type="nucleotide sequence ID" value="NZ_JAJAPW010000002.1"/>
</dbReference>
<dbReference type="AlphaFoldDB" id="A0A9X1L2Z5"/>
<dbReference type="Pfam" id="PF25967">
    <property type="entry name" value="RND-MFP_C"/>
    <property type="match status" value="1"/>
</dbReference>
<dbReference type="InterPro" id="IPR058626">
    <property type="entry name" value="MdtA-like_b-barrel"/>
</dbReference>
<keyword evidence="3" id="KW-0732">Signal</keyword>
<dbReference type="InterPro" id="IPR058625">
    <property type="entry name" value="MdtA-like_BSH"/>
</dbReference>
<feature type="chain" id="PRO_5040926901" evidence="3">
    <location>
        <begin position="30"/>
        <end position="375"/>
    </location>
</feature>
<evidence type="ECO:0000313" key="8">
    <source>
        <dbReference type="Proteomes" id="UP001139199"/>
    </source>
</evidence>
<dbReference type="Gene3D" id="2.40.50.100">
    <property type="match status" value="1"/>
</dbReference>
<reference evidence="7" key="1">
    <citation type="submission" date="2021-10" db="EMBL/GenBank/DDBJ databases">
        <title>Tamlana sargassums sp. nov., and Tamlana laminarinivorans sp. nov., two new bacteria isolated from the brown alga.</title>
        <authorList>
            <person name="Li J."/>
        </authorList>
    </citation>
    <scope>NUCLEOTIDE SEQUENCE</scope>
    <source>
        <strain evidence="7">PT2-4</strain>
    </source>
</reference>
<dbReference type="PROSITE" id="PS51257">
    <property type="entry name" value="PROKAR_LIPOPROTEIN"/>
    <property type="match status" value="1"/>
</dbReference>
<gene>
    <name evidence="7" type="ORF">LG649_04720</name>
</gene>
<dbReference type="Gene3D" id="2.40.420.20">
    <property type="match status" value="1"/>
</dbReference>
<comment type="similarity">
    <text evidence="2">Belongs to the membrane fusion protein (MFP) (TC 8.A.1) family.</text>
</comment>
<proteinExistence type="inferred from homology"/>
<dbReference type="Pfam" id="PF25917">
    <property type="entry name" value="BSH_RND"/>
    <property type="match status" value="1"/>
</dbReference>
<comment type="subcellular location">
    <subcellularLocation>
        <location evidence="1">Cell envelope</location>
    </subcellularLocation>
</comment>
<dbReference type="Gene3D" id="1.10.287.470">
    <property type="entry name" value="Helix hairpin bin"/>
    <property type="match status" value="1"/>
</dbReference>
<protein>
    <submittedName>
        <fullName evidence="7">Efflux RND transporter periplasmic adaptor subunit</fullName>
    </submittedName>
</protein>
<feature type="domain" description="Multidrug resistance protein MdtA-like beta-barrel" evidence="5">
    <location>
        <begin position="225"/>
        <end position="274"/>
    </location>
</feature>
<dbReference type="PRINTS" id="PR01490">
    <property type="entry name" value="RTXTOXIND"/>
</dbReference>
<dbReference type="PANTHER" id="PTHR30158:SF23">
    <property type="entry name" value="MULTIDRUG RESISTANCE PROTEIN MEXA"/>
    <property type="match status" value="1"/>
</dbReference>
<dbReference type="Proteomes" id="UP001139199">
    <property type="component" value="Unassembled WGS sequence"/>
</dbReference>
<evidence type="ECO:0000313" key="7">
    <source>
        <dbReference type="EMBL" id="MCB4798134.1"/>
    </source>
</evidence>
<dbReference type="GO" id="GO:0005886">
    <property type="term" value="C:plasma membrane"/>
    <property type="evidence" value="ECO:0007669"/>
    <property type="project" value="TreeGrafter"/>
</dbReference>
<name>A0A9X1L2Z5_9FLAO</name>
<feature type="signal peptide" evidence="3">
    <location>
        <begin position="1"/>
        <end position="29"/>
    </location>
</feature>
<evidence type="ECO:0000259" key="5">
    <source>
        <dbReference type="Pfam" id="PF25944"/>
    </source>
</evidence>
<keyword evidence="8" id="KW-1185">Reference proteome</keyword>
<dbReference type="GO" id="GO:0022857">
    <property type="term" value="F:transmembrane transporter activity"/>
    <property type="evidence" value="ECO:0007669"/>
    <property type="project" value="InterPro"/>
</dbReference>
<sequence>MKQNRLVAVISLSVFLVILSCGNSEQKQAAPAPPATFPVAKVEQKTVTGYNEYPATIEGVVNSDVRAKTTGYLEKVFVDEGQKVRKGQPLFKLETQSLSQDASAARARVNQAQVEVDKLIPLVEKNIISPVQLETAKANLAQAKASYSSVSENINYATIKSPINGYVGAINFREGALISPNDATPLTTVSEIEQVYAFFSFNEAQYIDHLQRSEGRTKAERIKMSPDLTLILANGTEYSEKGRIQTSTGQINQSTGTIQIRAAFNNPNEILTNGNSGKIKFPIEYKDAIVVPQSATFEQQGNIMIYKLGADNKVGTSILKVKGSVDNLYVVESGLKANDKIVVSGVGKLRNGQEITPQEMAFDEAIKPIAVLFKN</sequence>
<dbReference type="EMBL" id="JAJAPW010000002">
    <property type="protein sequence ID" value="MCB4798134.1"/>
    <property type="molecule type" value="Genomic_DNA"/>
</dbReference>
<accession>A0A9X1L2Z5</accession>
<dbReference type="InterPro" id="IPR058627">
    <property type="entry name" value="MdtA-like_C"/>
</dbReference>
<evidence type="ECO:0000259" key="4">
    <source>
        <dbReference type="Pfam" id="PF25917"/>
    </source>
</evidence>
<dbReference type="GO" id="GO:0046677">
    <property type="term" value="P:response to antibiotic"/>
    <property type="evidence" value="ECO:0007669"/>
    <property type="project" value="TreeGrafter"/>
</dbReference>
<evidence type="ECO:0000256" key="3">
    <source>
        <dbReference type="SAM" id="SignalP"/>
    </source>
</evidence>
<evidence type="ECO:0000259" key="6">
    <source>
        <dbReference type="Pfam" id="PF25967"/>
    </source>
</evidence>